<dbReference type="Gene3D" id="3.80.10.10">
    <property type="entry name" value="Ribonuclease Inhibitor"/>
    <property type="match status" value="1"/>
</dbReference>
<dbReference type="EMBL" id="JBEAFC010000002">
    <property type="protein sequence ID" value="KAL1568267.1"/>
    <property type="molecule type" value="Genomic_DNA"/>
</dbReference>
<reference evidence="7 8" key="1">
    <citation type="submission" date="2024-06" db="EMBL/GenBank/DDBJ databases">
        <title>A chromosome level genome sequence of Diviner's sage (Salvia divinorum).</title>
        <authorList>
            <person name="Ford S.A."/>
            <person name="Ro D.-K."/>
            <person name="Ness R.W."/>
            <person name="Phillips M.A."/>
        </authorList>
    </citation>
    <scope>NUCLEOTIDE SEQUENCE [LARGE SCALE GENOMIC DNA]</scope>
    <source>
        <strain evidence="7">SAF-2024a</strain>
        <tissue evidence="7">Leaf</tissue>
    </source>
</reference>
<dbReference type="Proteomes" id="UP001567538">
    <property type="component" value="Unassembled WGS sequence"/>
</dbReference>
<protein>
    <submittedName>
        <fullName evidence="7">Plant intracellular Ras-group-related LRR protein 3-like</fullName>
    </submittedName>
</protein>
<dbReference type="PROSITE" id="PS51450">
    <property type="entry name" value="LRR"/>
    <property type="match status" value="3"/>
</dbReference>
<evidence type="ECO:0000256" key="4">
    <source>
        <dbReference type="ARBA" id="ARBA00037519"/>
    </source>
</evidence>
<keyword evidence="2" id="KW-0677">Repeat</keyword>
<dbReference type="InterPro" id="IPR055414">
    <property type="entry name" value="LRR_R13L4/SHOC2-like"/>
</dbReference>
<dbReference type="AlphaFoldDB" id="A0ABD1IHU1"/>
<dbReference type="Pfam" id="PF13855">
    <property type="entry name" value="LRR_8"/>
    <property type="match status" value="2"/>
</dbReference>
<dbReference type="Pfam" id="PF23598">
    <property type="entry name" value="LRR_14"/>
    <property type="match status" value="1"/>
</dbReference>
<dbReference type="GO" id="GO:0051707">
    <property type="term" value="P:response to other organism"/>
    <property type="evidence" value="ECO:0007669"/>
    <property type="project" value="UniProtKB-ARBA"/>
</dbReference>
<proteinExistence type="inferred from homology"/>
<organism evidence="7 8">
    <name type="scientific">Salvia divinorum</name>
    <name type="common">Maria pastora</name>
    <name type="synonym">Diviner's sage</name>
    <dbReference type="NCBI Taxonomy" id="28513"/>
    <lineage>
        <taxon>Eukaryota</taxon>
        <taxon>Viridiplantae</taxon>
        <taxon>Streptophyta</taxon>
        <taxon>Embryophyta</taxon>
        <taxon>Tracheophyta</taxon>
        <taxon>Spermatophyta</taxon>
        <taxon>Magnoliopsida</taxon>
        <taxon>eudicotyledons</taxon>
        <taxon>Gunneridae</taxon>
        <taxon>Pentapetalae</taxon>
        <taxon>asterids</taxon>
        <taxon>lamiids</taxon>
        <taxon>Lamiales</taxon>
        <taxon>Lamiaceae</taxon>
        <taxon>Nepetoideae</taxon>
        <taxon>Mentheae</taxon>
        <taxon>Salviinae</taxon>
        <taxon>Salvia</taxon>
        <taxon>Salvia subgen. Calosphace</taxon>
    </lineage>
</organism>
<sequence length="493" mass="54970">MDPNPNNFPILSYVMTKLPTFKGTPSTPAASAADDFDVENQPVQDFSSDEPTFESSERMPYLRNRKLIAAMSSAVIGVSHTRSALRILGTRPDHEAVDLARLRMAEIEADTSLTPEEKSKELEIYKAVIDLDEMHEKYEKMLSETERRLERIYEAAVAGEELSEEESGEGKGLEKGELDEEVMGILKDAELGKVIERVELSRRKLRILPEAFGRLKSLVSLDLSNNQLEALPDSIAGLENLDTLNLSENLLVLLPDSIGLLFKLRILNVSRNKLHALPNSISHCRSLEELDASFNKLTYLPTNIGFELVNLRRLSVNLNKIRSLPTSIGEMKSLQHLDLHFNELGGIPPTIGKLANLEILNLSSNFSDLTELPETISDLINLKELDLSNNQIHSLPDTFGRLVNLAKLNVEHNPLTIPPREIVAGGVVAIKAYMAKRWADILLEEQHKSMNQVQEQPQAGLFTRSTAWLSNAVSGYFGSTGKSNEDPYLNQQL</sequence>
<evidence type="ECO:0000256" key="5">
    <source>
        <dbReference type="SAM" id="Coils"/>
    </source>
</evidence>
<dbReference type="GO" id="GO:0006952">
    <property type="term" value="P:defense response"/>
    <property type="evidence" value="ECO:0007669"/>
    <property type="project" value="UniProtKB-ARBA"/>
</dbReference>
<evidence type="ECO:0000313" key="8">
    <source>
        <dbReference type="Proteomes" id="UP001567538"/>
    </source>
</evidence>
<dbReference type="SUPFAM" id="SSF52058">
    <property type="entry name" value="L domain-like"/>
    <property type="match status" value="1"/>
</dbReference>
<comment type="similarity">
    <text evidence="3">Belongs to the SHOC2 family.</text>
</comment>
<evidence type="ECO:0000256" key="1">
    <source>
        <dbReference type="ARBA" id="ARBA00022614"/>
    </source>
</evidence>
<keyword evidence="1" id="KW-0433">Leucine-rich repeat</keyword>
<keyword evidence="5" id="KW-0175">Coiled coil</keyword>
<comment type="caution">
    <text evidence="7">The sequence shown here is derived from an EMBL/GenBank/DDBJ whole genome shotgun (WGS) entry which is preliminary data.</text>
</comment>
<feature type="domain" description="Disease resistance R13L4/SHOC-2-like LRR" evidence="6">
    <location>
        <begin position="257"/>
        <end position="340"/>
    </location>
</feature>
<evidence type="ECO:0000256" key="2">
    <source>
        <dbReference type="ARBA" id="ARBA00022737"/>
    </source>
</evidence>
<dbReference type="FunFam" id="3.80.10.10:FF:000405">
    <property type="entry name" value="Plant intracellular Ras-group-related LRR protein 4"/>
    <property type="match status" value="1"/>
</dbReference>
<dbReference type="PANTHER" id="PTHR48051:SF54">
    <property type="entry name" value="LEUCINE-RICH REPEAT-CONTAINING PROTEIN"/>
    <property type="match status" value="1"/>
</dbReference>
<feature type="coiled-coil region" evidence="5">
    <location>
        <begin position="128"/>
        <end position="155"/>
    </location>
</feature>
<name>A0ABD1IHU1_SALDI</name>
<dbReference type="InterPro" id="IPR032675">
    <property type="entry name" value="LRR_dom_sf"/>
</dbReference>
<evidence type="ECO:0000256" key="3">
    <source>
        <dbReference type="ARBA" id="ARBA00023786"/>
    </source>
</evidence>
<gene>
    <name evidence="7" type="ORF">AAHA92_03657</name>
</gene>
<evidence type="ECO:0000313" key="7">
    <source>
        <dbReference type="EMBL" id="KAL1568267.1"/>
    </source>
</evidence>
<keyword evidence="8" id="KW-1185">Reference proteome</keyword>
<accession>A0ABD1IHU1</accession>
<comment type="function">
    <text evidence="4">Leucine-rich repeat protein that likely mediates protein interactions, possibly in the context of signal transduction.</text>
</comment>
<dbReference type="PRINTS" id="PR00019">
    <property type="entry name" value="LEURICHRPT"/>
</dbReference>
<dbReference type="InterPro" id="IPR050216">
    <property type="entry name" value="LRR_domain-containing"/>
</dbReference>
<dbReference type="SMART" id="SM00364">
    <property type="entry name" value="LRR_BAC"/>
    <property type="match status" value="7"/>
</dbReference>
<dbReference type="InterPro" id="IPR001611">
    <property type="entry name" value="Leu-rich_rpt"/>
</dbReference>
<evidence type="ECO:0000259" key="6">
    <source>
        <dbReference type="Pfam" id="PF23598"/>
    </source>
</evidence>
<dbReference type="InterPro" id="IPR003591">
    <property type="entry name" value="Leu-rich_rpt_typical-subtyp"/>
</dbReference>
<dbReference type="PANTHER" id="PTHR48051">
    <property type="match status" value="1"/>
</dbReference>
<dbReference type="SMART" id="SM00369">
    <property type="entry name" value="LRR_TYP"/>
    <property type="match status" value="9"/>
</dbReference>